<organism evidence="10 11">
    <name type="scientific">Lautropia dentalis</name>
    <dbReference type="NCBI Taxonomy" id="2490857"/>
    <lineage>
        <taxon>Bacteria</taxon>
        <taxon>Pseudomonadati</taxon>
        <taxon>Pseudomonadota</taxon>
        <taxon>Betaproteobacteria</taxon>
        <taxon>Burkholderiales</taxon>
        <taxon>Burkholderiaceae</taxon>
        <taxon>Lautropia</taxon>
    </lineage>
</organism>
<reference evidence="10 11" key="1">
    <citation type="submission" date="2018-11" db="EMBL/GenBank/DDBJ databases">
        <title>Genome sequencing of Lautropia sp. KCOM 2505 (= ChDC F240).</title>
        <authorList>
            <person name="Kook J.-K."/>
            <person name="Park S.-N."/>
            <person name="Lim Y.K."/>
        </authorList>
    </citation>
    <scope>NUCLEOTIDE SEQUENCE [LARGE SCALE GENOMIC DNA]</scope>
    <source>
        <strain evidence="10 11">KCOM 2505</strain>
    </source>
</reference>
<dbReference type="Proteomes" id="UP000270261">
    <property type="component" value="Unassembled WGS sequence"/>
</dbReference>
<dbReference type="PANTHER" id="PTHR43876:SF7">
    <property type="entry name" value="UBIQUINONE BIOSYNTHESIS MONOOXYGENASE COQ6, MITOCHONDRIAL"/>
    <property type="match status" value="1"/>
</dbReference>
<dbReference type="GO" id="GO:0016705">
    <property type="term" value="F:oxidoreductase activity, acting on paired donors, with incorporation or reduction of molecular oxygen"/>
    <property type="evidence" value="ECO:0007669"/>
    <property type="project" value="InterPro"/>
</dbReference>
<dbReference type="AlphaFoldDB" id="A0A3R8MQM3"/>
<dbReference type="InterPro" id="IPR002938">
    <property type="entry name" value="FAD-bd"/>
</dbReference>
<gene>
    <name evidence="10" type="ORF">EHV23_12770</name>
</gene>
<evidence type="ECO:0000313" key="10">
    <source>
        <dbReference type="EMBL" id="RRN44212.1"/>
    </source>
</evidence>
<accession>A0A3R8MQM3</accession>
<comment type="cofactor">
    <cofactor evidence="1">
        <name>FAD</name>
        <dbReference type="ChEBI" id="CHEBI:57692"/>
    </cofactor>
</comment>
<keyword evidence="7" id="KW-0503">Monooxygenase</keyword>
<protein>
    <recommendedName>
        <fullName evidence="9">FAD-binding domain-containing protein</fullName>
    </recommendedName>
</protein>
<dbReference type="Gene3D" id="3.50.50.60">
    <property type="entry name" value="FAD/NAD(P)-binding domain"/>
    <property type="match status" value="2"/>
</dbReference>
<dbReference type="RefSeq" id="WP_125096407.1">
    <property type="nucleotide sequence ID" value="NZ_RRUE01000002.1"/>
</dbReference>
<keyword evidence="5" id="KW-0274">FAD</keyword>
<feature type="region of interest" description="Disordered" evidence="8">
    <location>
        <begin position="352"/>
        <end position="381"/>
    </location>
</feature>
<dbReference type="GO" id="GO:0004497">
    <property type="term" value="F:monooxygenase activity"/>
    <property type="evidence" value="ECO:0007669"/>
    <property type="project" value="UniProtKB-KW"/>
</dbReference>
<sequence length="461" mass="48487">MNTCDVAVVGAGSVGVAAALAFARAGRQVVLVDPRPAAVRPGGVSGVAPGGDPDDWDSRVFALSPASIRLLDGLGVWSAMDMDRVAPVYDMRLYHDQDGGDVQESLRLDAWQGQIERLACIVEGRHLQAALDLVAADAGRTLRLQRVQGTVSALSLAEGQPARLTLDHGEVWEAGLVVAADGARSALRDMAGLESRTYDYGQIAVVANFNSSLPTRDAAWQWFDADLGVMALLPLPAIGRPAGQGRVSLVWSAPVEWAQSLAAMSGDELAAQVARQSRGALGELQCITPAACFPLRSVSCPRVIAPGFVMIGDAAHVVHPMAGQGMNLGFGDVQVLADVLAQPAVAPVRGTPAAFRTPGASRASGASRTSAGSRMSAASRATGVSGEPAGWYHGLPTWQALRRYERTRREPVSSMQMLMTGLHHVFGPALPPPLATLRNLGWQAVGASGWLSRQLIQRAIR</sequence>
<keyword evidence="11" id="KW-1185">Reference proteome</keyword>
<evidence type="ECO:0000256" key="3">
    <source>
        <dbReference type="ARBA" id="ARBA00005349"/>
    </source>
</evidence>
<dbReference type="NCBIfam" id="TIGR01988">
    <property type="entry name" value="Ubi-OHases"/>
    <property type="match status" value="1"/>
</dbReference>
<evidence type="ECO:0000256" key="1">
    <source>
        <dbReference type="ARBA" id="ARBA00001974"/>
    </source>
</evidence>
<evidence type="ECO:0000256" key="2">
    <source>
        <dbReference type="ARBA" id="ARBA00004749"/>
    </source>
</evidence>
<name>A0A3R8MQM3_9BURK</name>
<dbReference type="PRINTS" id="PR00420">
    <property type="entry name" value="RNGMNOXGNASE"/>
</dbReference>
<proteinExistence type="inferred from homology"/>
<evidence type="ECO:0000313" key="11">
    <source>
        <dbReference type="Proteomes" id="UP000270261"/>
    </source>
</evidence>
<dbReference type="OrthoDB" id="9769565at2"/>
<dbReference type="Pfam" id="PF01494">
    <property type="entry name" value="FAD_binding_3"/>
    <property type="match status" value="1"/>
</dbReference>
<evidence type="ECO:0000259" key="9">
    <source>
        <dbReference type="Pfam" id="PF01494"/>
    </source>
</evidence>
<dbReference type="EMBL" id="RRUE01000002">
    <property type="protein sequence ID" value="RRN44212.1"/>
    <property type="molecule type" value="Genomic_DNA"/>
</dbReference>
<keyword evidence="6" id="KW-0560">Oxidoreductase</keyword>
<dbReference type="InterPro" id="IPR036188">
    <property type="entry name" value="FAD/NAD-bd_sf"/>
</dbReference>
<evidence type="ECO:0000256" key="8">
    <source>
        <dbReference type="SAM" id="MobiDB-lite"/>
    </source>
</evidence>
<dbReference type="InterPro" id="IPR010971">
    <property type="entry name" value="UbiH/COQ6"/>
</dbReference>
<comment type="pathway">
    <text evidence="2">Cofactor biosynthesis; ubiquinone biosynthesis.</text>
</comment>
<dbReference type="UniPathway" id="UPA00232"/>
<keyword evidence="4" id="KW-0285">Flavoprotein</keyword>
<dbReference type="PANTHER" id="PTHR43876">
    <property type="entry name" value="UBIQUINONE BIOSYNTHESIS MONOOXYGENASE COQ6, MITOCHONDRIAL"/>
    <property type="match status" value="1"/>
</dbReference>
<evidence type="ECO:0000256" key="4">
    <source>
        <dbReference type="ARBA" id="ARBA00022630"/>
    </source>
</evidence>
<feature type="compositionally biased region" description="Low complexity" evidence="8">
    <location>
        <begin position="359"/>
        <end position="381"/>
    </location>
</feature>
<dbReference type="GO" id="GO:0006744">
    <property type="term" value="P:ubiquinone biosynthetic process"/>
    <property type="evidence" value="ECO:0007669"/>
    <property type="project" value="UniProtKB-UniPathway"/>
</dbReference>
<dbReference type="InterPro" id="IPR051205">
    <property type="entry name" value="UbiH/COQ6_monooxygenase"/>
</dbReference>
<comment type="caution">
    <text evidence="10">The sequence shown here is derived from an EMBL/GenBank/DDBJ whole genome shotgun (WGS) entry which is preliminary data.</text>
</comment>
<evidence type="ECO:0000256" key="6">
    <source>
        <dbReference type="ARBA" id="ARBA00023002"/>
    </source>
</evidence>
<feature type="domain" description="FAD-binding" evidence="9">
    <location>
        <begin position="4"/>
        <end position="342"/>
    </location>
</feature>
<evidence type="ECO:0000256" key="7">
    <source>
        <dbReference type="ARBA" id="ARBA00023033"/>
    </source>
</evidence>
<dbReference type="GO" id="GO:0071949">
    <property type="term" value="F:FAD binding"/>
    <property type="evidence" value="ECO:0007669"/>
    <property type="project" value="InterPro"/>
</dbReference>
<dbReference type="SUPFAM" id="SSF51905">
    <property type="entry name" value="FAD/NAD(P)-binding domain"/>
    <property type="match status" value="1"/>
</dbReference>
<comment type="similarity">
    <text evidence="3">Belongs to the UbiH/COQ6 family.</text>
</comment>
<evidence type="ECO:0000256" key="5">
    <source>
        <dbReference type="ARBA" id="ARBA00022827"/>
    </source>
</evidence>